<dbReference type="InterPro" id="IPR018511">
    <property type="entry name" value="Hemolysin-typ_Ca-bd_CS"/>
</dbReference>
<dbReference type="Proteomes" id="UP000015503">
    <property type="component" value="Chromosome"/>
</dbReference>
<dbReference type="InterPro" id="IPR036465">
    <property type="entry name" value="vWFA_dom_sf"/>
</dbReference>
<gene>
    <name evidence="4" type="ORF">PCA10_18960</name>
</gene>
<dbReference type="Pfam" id="PF19116">
    <property type="entry name" value="DUF5801"/>
    <property type="match status" value="6"/>
</dbReference>
<dbReference type="InterPro" id="IPR047777">
    <property type="entry name" value="LapA-like_RM"/>
</dbReference>
<dbReference type="InterPro" id="IPR043824">
    <property type="entry name" value="DUF5801"/>
</dbReference>
<dbReference type="InterPro" id="IPR040853">
    <property type="entry name" value="RapA2_cadherin-like"/>
</dbReference>
<dbReference type="PROSITE" id="PS00330">
    <property type="entry name" value="HEMOLYSIN_CALCIUM"/>
    <property type="match status" value="2"/>
</dbReference>
<dbReference type="InterPro" id="IPR019960">
    <property type="entry name" value="T1SS_VCA0849"/>
</dbReference>
<dbReference type="Pfam" id="PF00353">
    <property type="entry name" value="HemolysinCabind"/>
    <property type="match status" value="2"/>
</dbReference>
<dbReference type="SUPFAM" id="SSF51120">
    <property type="entry name" value="beta-Roll"/>
    <property type="match status" value="2"/>
</dbReference>
<dbReference type="NCBIfam" id="NF033682">
    <property type="entry name" value="retention_LapA"/>
    <property type="match status" value="1"/>
</dbReference>
<dbReference type="Gene3D" id="2.150.10.10">
    <property type="entry name" value="Serralysin-like metalloprotease, C-terminal"/>
    <property type="match status" value="1"/>
</dbReference>
<dbReference type="HOGENOM" id="CLU_223767_0_0_6"/>
<dbReference type="eggNOG" id="COG2931">
    <property type="taxonomic scope" value="Bacteria"/>
</dbReference>
<dbReference type="CDD" id="cd00198">
    <property type="entry name" value="vWFA"/>
    <property type="match status" value="2"/>
</dbReference>
<dbReference type="GO" id="GO:0005509">
    <property type="term" value="F:calcium ion binding"/>
    <property type="evidence" value="ECO:0007669"/>
    <property type="project" value="InterPro"/>
</dbReference>
<dbReference type="NCBIfam" id="TIGR01965">
    <property type="entry name" value="VCBS_repeat"/>
    <property type="match status" value="6"/>
</dbReference>
<evidence type="ECO:0000313" key="5">
    <source>
        <dbReference type="Proteomes" id="UP000015503"/>
    </source>
</evidence>
<dbReference type="Gene3D" id="3.40.50.410">
    <property type="entry name" value="von Willebrand factor, type A domain"/>
    <property type="match status" value="2"/>
</dbReference>
<dbReference type="InterPro" id="IPR011049">
    <property type="entry name" value="Serralysin-like_metalloprot_C"/>
</dbReference>
<feature type="region of interest" description="Disordered" evidence="2">
    <location>
        <begin position="110"/>
        <end position="141"/>
    </location>
</feature>
<dbReference type="PROSITE" id="PS50234">
    <property type="entry name" value="VWFA"/>
    <property type="match status" value="2"/>
</dbReference>
<protein>
    <recommendedName>
        <fullName evidence="3">VWFA domain-containing protein</fullName>
    </recommendedName>
</protein>
<dbReference type="Pfam" id="PF17803">
    <property type="entry name" value="Cadherin_4"/>
    <property type="match status" value="8"/>
</dbReference>
<keyword evidence="5" id="KW-1185">Reference proteome</keyword>
<dbReference type="Pfam" id="PF00092">
    <property type="entry name" value="VWA"/>
    <property type="match status" value="2"/>
</dbReference>
<organism evidence="4 5">
    <name type="scientific">Metapseudomonas resinovorans NBRC 106553</name>
    <dbReference type="NCBI Taxonomy" id="1245471"/>
    <lineage>
        <taxon>Bacteria</taxon>
        <taxon>Pseudomonadati</taxon>
        <taxon>Pseudomonadota</taxon>
        <taxon>Gammaproteobacteria</taxon>
        <taxon>Pseudomonadales</taxon>
        <taxon>Pseudomonadaceae</taxon>
        <taxon>Metapseudomonas</taxon>
    </lineage>
</organism>
<dbReference type="PRINTS" id="PR00313">
    <property type="entry name" value="CABNDNGRPT"/>
</dbReference>
<proteinExistence type="predicted"/>
<dbReference type="OrthoDB" id="5192166at2"/>
<dbReference type="NCBIfam" id="TIGR03661">
    <property type="entry name" value="T1SS_VCA0849"/>
    <property type="match status" value="1"/>
</dbReference>
<name>S6APL1_METRE</name>
<evidence type="ECO:0000256" key="1">
    <source>
        <dbReference type="ARBA" id="ARBA00022837"/>
    </source>
</evidence>
<sequence length="4343" mass="436792">MAGSIGVVRQVVGEVFAVAADGSRRPLSEGDRVFAGEQLVTGAQGAVAVALANGQELVLGRDSSLPLNNSLLAGSPDSSQSGNENVPAAPSQQDLTDVEKLQAAIEAGVDPTQAAEATAAGPGSGSGGGNAGGGHSFVMLGETGGAVDPTIGFPTGPISSAIEFPAPETGIPAVPLAAATPVNGVPLAQDDAQSVAEGGEGVQGNVLDNDDGGPDLPTQFLSWQAPGATSGANGSLLVSSPFGVITLNPDGSYSFVLANGAAAVEGLDEGESVQLTYSYSIQDSNGDQSTATLTITITGSNDVPSLEVSFPDAQGGPAQVFEKGLADGSSAGDGSTVINGSFSVADSDGLDNLKSLSVGSLNLDLTTSGFASLVGQSFAAAHGTVLITGYANGTYSFSYTLTGATTDAAGPETDGFLITVGDGLANASANVTIEIVDDLPQANPDSGSLVENGQPSSLAGNVLGNDVGGADQPKAFTSWNGVTGATAGENGSLLVNTPYGVVTLNADGSYSFVLANGSAAVEALEQGQQVTLQYAYSMRDGDNDPSSSTLTITIVGSNDIPTVNVSFPSAEGGLAQVFEKGLADGSSAGDGSTVINGSFSVADSDGLDNLKSLSVGSLNLDLTTSGFASLVGQSFAAAHGTVLITGYANGTYSFSYTLTGATTDAAGPETDGFLITVGDGLANASANVTIEIVDDLPQANPDSGSLVENGQPSSLAGNVLGNDVGGADQPKAFTSWNGVTGATAGENGSLLVNTPYGVVTLNADGSYSFVLANGSAAVEALEQGQQVTLQYAYSMRDGDNDPSSSTLTITIVGSNDIPTVQVSFPSAEGGLAQVFEKGLADGSSAGDGSTVINGSFSVADSDGLDNLKSLSVGSLNLDLTTSGFASLVGQSFAAAHGTVLITGYANGTYSFSYTLTSATTDAAGPETDGFLISVGDGLAHASATVTIEIVDDLPQANPDSGNLVENGQPSSLAGNVLGNDVGGADQPKAFTSWNGVAGATAGENGSLLVNTPYGVVTLNADGSYSFVLANGSAAVEALEQGQQVTLQYAYSMRDGDNDPSSSTLTITIVGSNDIPTVQVSFPDAQGDAAQVFEKGLAAGSSAGDGSNVINGSFSVADSDGLDNLKSLSVGSLNLDLTTSGFASLVGQSFAAAHGTVLITGYANGTYSFSYTLTGATTDAAGLETDGFLITVGDGLATASANVTIEIVDDLPQAKADSASVSEGGSVGGNVVTGAGLGSAADIFGADGRPTPTSGVVGVRAGGNTAIPASGGVGTSIVSDLGTLLLNADGSYTYTSHANSLGQAGGVDTFTYTIVDADGDLSTTTLTIDVSNITVVGSVGAGSDNDVREAALGFGSEPGSNDEFASGTLQASGGSGPYSFSLGAGAGNGQYGQLVVDSAGNYSYTLLTAPKVNPGNNGNNLQFTETFTFQVTDAHGNIGGGTLTIDILDDVPSISVKGQYGLDLQVDETQLGTADSTSFAAAFAPVFGADGAANTNATTYSLEVKSPGVDSGLRDTATGNGILLFKEGADIVGRVIGGGQVAFRLSVDGDGLVTLVQSRAIFHTPNTGPDQSAGLASGDLISLTATITDGDGDKDSASLNLGGAISFKDDAPCIEPYVKVSLDDDALPHGIPGGVGDNDPDTRNTSGVIEHDFGADGPGEIELQDSGAPQGFTYVETKGGLLIKQGDLTVITITLDKFTGAYTVTQNAPILHPYGGNENDLTFEIEYKIVDRDGDRAEGSLYIKVDDDTPQAYADHRYLTENGTPDNVSGNVLDNDASGADLAKAFSSWNGVSGATSGPNGSLLVNTAYGVVTLNADGSYSFTLANGSAAVEGLDQDEQVTLQYAYTMRDGDHDPSSSTLSITITGSNDVPTVVVSTPNAQGDMAMVYEKGLTSLADTSETTTGSFTVGDSDGLDNLKSLTVGSITLDLTTSGFASLVGQSFTTAHGLVSITGYSNGSYSFNYTLTGPTTDVAGVAETDGFQVSVSDASTSASANVVIEIVDDVPKAYANEAVQLDDDALQGGNPGGTGDVDPNTANLTGTLGHNFGADGAGSISLLTSGVPAGFEYVNVGNSLLIKQSGVTVITLTLDAATGAYSVVQNAAIRHPEGDNENDVSFTLGYTVTDKDGDSATGSLTINVDDDTPTVSYNHAVQLDDDALPGGNPGGTGDVDPSTANLTGTLAHSFGADGAGSISLLTSGAPSGFSYVKDGDNLLIKQGSTMVMTVTLNALTGAYEVVQNAAIQHPDGYDENDLSFTLGYTVTDRDGDSAQGSLVINVDDDTPTVGMNAAVQLDDDALYGGNPGGTGDVDPNTANLTGTLAHSFGADGAGAISLLTSGAPSGFSYVKDGDNLLIKQGGVTVITVTLNAVTGVYSVVQNAAIQHPEGYDENDVGFSLGYTVTDKDGDSATGSLTINVDDDTPTVTYNQAVQLDDDALPGGNPGGTGDVDPNTTSLTGTLGHSFGADGAGSISLLTSGAPTGFSYVKNGDNLLIKQGGVTVITLTLNWATGAYSVVQNAALQHPDGYDENNLSFTVGYKVTDKDGDSATGSLTINVNDDTPTVSYNHAVQLDDDSLAGGIAGGTGDVDPNTANLTGTLGHSFGADGPGSVSLLASGAPDGFEYVKDGNNLLIKQGGQTVITLKLDPSNGAYQVIHNKPILHPDGQDENDVSFTIGYKVTDKDGDSATGSLTIDVDDDTPQAKNDSATVNEARTEDFNVVFVLDFSGSIDNVELNQMLTAVRAAGQALFNGANGDVKVQVVAFSGTASSYAVNADFTSFSNLIKSLNPAEGGIRPFGGQTDFTAAIQEVMSDYQPLAGYKNQVFFISDGNPNEQTGTGGNSLSDGTASNWASFIGTHGLNVTAIGIGENISIPRLQDVDLDGSGTPISVSGFNGLITTLLEQVSNGLVSGNVLLGNDGASGGGDDDSYGADGPGAIKSILINGTLHTWNGDPASAQLSNVLTGAGGKLSFNFATGAWSYQAPSGLSGDVLEQFTYTLVDADNDPSSAALSITVKALDDAPLAVNDHLSTAEDQALTITAQQLFGADGTGPLNDSDADSSSFTSIRVTQLASNGVLTLNGNAVTLNQVITLAQINAGNLVFVPDANENGDPYATFKYQVSDGTSYSNVATVTIDVTPENDAPVARDDSFSTQEDTAVTISYNGLFGSDGTGGNNDYDIDSAAFTKIKITALPDEGSLQLNGVSVGIGDEISVADISAGKLKFVPDADEAGNPYASFKYQVSDGALYSNEATVTIKVDEVNDKPLLDLDANDSSGATGANYQTSFTEGGPAVAIADLDTRVTDVDDSNIESATIVLTNAKAGDSLSLGGLPGGISGVVDTSVAGKITVTLNGSASKASYETAIEAIRFSNSSNTPDTTPRNLTVVVNDGNLNSNVAETRINLIAVDNAPDAKNDQASVNEGQGQDFNLVFVLDFSGSISNTELNQMLTAVRAAGQALFDGTSGDVKLQIVAFSSTATSYPVVSDFAAFSAQIAAINPNEGGTRPFNGNTDFTAGIQETMAVYQPLNGYSNQVVFISDGNPNEQTGTNGNSLANATATAWNNFVDNNHLNVTTVGIGDGINTARLQDVDLDGQGSPLSVSGFEQLIDALKNQIVGGDVSGNVLHGSDNIPGTTDDDSFGADGPGYIKSIVINNVTYTWNGSNVIDASTGPDIAGSVLSNIGTAAGGKLTFNFATGAWSYVAPQGISANITEHFTYSLVDADGTPDSATLSVTVVDVNMAPTGADKSITLLEDGSRVLNTADFGFSDADGDSLLAVKITTLPGAGSLVLAGGPALVAGSSVSVADITAGKLSFVPAANGNGAGYASFSFQVQDNGGTANGGVDLDASANRITFNVTSVNDAPMLGGMGGSMAYTENASAKVIDASVSLGDVDSPNFDTGKLTVAFSNNGTTADQLSILAGGGITLQGSQNVRYNGNTIGTWTGGGNGSALVISFNAQATLLAVQALIQQIAFANSSDNPSGLDRTLSFSLDDGDGTANGGQNLATAYAIVQVNAVNDAPVAVADRVVTNSSGSVAIPEWALTWNDTDAEGNALDVTSVSGGSNGTATHSAGSGALGNVTFSDASGSFSYRAADDGGNSANAATVTVTADTSSPLGSNSTSTDQIVIDSSANGNTLQGGSGKDVLIGGLGNDTLEGNGGDDLLVGGAGDDILRGGGGSDTASYHDASTGVTVDLAKVVQQNTGGGGLDTLIDIENLIGSRLDDVLSGNGGNNVLAGNSGNDLLTGGAGADTFQWLPGDSGVTTITDFTPGMDKLDLSQLLTGEHSNVGSLDDYLTMAFGASTTITVDSNGTGTAGGGGQTIVLQGVNLMTAYNAPDAASVISHMLDDGSLKADA</sequence>
<dbReference type="SMART" id="SM00327">
    <property type="entry name" value="VWA"/>
    <property type="match status" value="2"/>
</dbReference>
<dbReference type="EMBL" id="AP013068">
    <property type="protein sequence ID" value="BAN47628.1"/>
    <property type="molecule type" value="Genomic_DNA"/>
</dbReference>
<feature type="compositionally biased region" description="Gly residues" evidence="2">
    <location>
        <begin position="122"/>
        <end position="135"/>
    </location>
</feature>
<feature type="domain" description="VWFA" evidence="3">
    <location>
        <begin position="2712"/>
        <end position="2897"/>
    </location>
</feature>
<dbReference type="InterPro" id="IPR010221">
    <property type="entry name" value="VCBS_dom"/>
</dbReference>
<evidence type="ECO:0000259" key="3">
    <source>
        <dbReference type="PROSITE" id="PS50234"/>
    </source>
</evidence>
<feature type="domain" description="VWFA" evidence="3">
    <location>
        <begin position="3419"/>
        <end position="3604"/>
    </location>
</feature>
<keyword evidence="1" id="KW-0106">Calcium</keyword>
<dbReference type="STRING" id="1245471.PCA10_18960"/>
<dbReference type="eggNOG" id="COG2304">
    <property type="taxonomic scope" value="Bacteria"/>
</dbReference>
<dbReference type="InterPro" id="IPR002035">
    <property type="entry name" value="VWF_A"/>
</dbReference>
<feature type="region of interest" description="Disordered" evidence="2">
    <location>
        <begin position="69"/>
        <end position="95"/>
    </location>
</feature>
<reference evidence="4 5" key="1">
    <citation type="journal article" date="2013" name="Genome Announc.">
        <title>Complete Genome Sequence of the Carbazole Degrader Pseudomonas resinovorans Strain CA10 (NBRC 106553).</title>
        <authorList>
            <person name="Shintani M."/>
            <person name="Hosoyama A."/>
            <person name="Ohji S."/>
            <person name="Tsuchikane K."/>
            <person name="Takarada H."/>
            <person name="Yamazoe A."/>
            <person name="Fujita N."/>
            <person name="Nojiri H."/>
        </authorList>
    </citation>
    <scope>NUCLEOTIDE SEQUENCE [LARGE SCALE GENOMIC DNA]</scope>
    <source>
        <strain evidence="4 5">NBRC 106553</strain>
    </source>
</reference>
<evidence type="ECO:0000256" key="2">
    <source>
        <dbReference type="SAM" id="MobiDB-lite"/>
    </source>
</evidence>
<dbReference type="InterPro" id="IPR001343">
    <property type="entry name" value="Hemolysn_Ca-bd"/>
</dbReference>
<dbReference type="SUPFAM" id="SSF53300">
    <property type="entry name" value="vWA-like"/>
    <property type="match status" value="2"/>
</dbReference>
<dbReference type="KEGG" id="pre:PCA10_18960"/>
<evidence type="ECO:0000313" key="4">
    <source>
        <dbReference type="EMBL" id="BAN47628.1"/>
    </source>
</evidence>
<accession>S6APL1</accession>
<dbReference type="Pfam" id="PF17963">
    <property type="entry name" value="Big_9"/>
    <property type="match status" value="1"/>
</dbReference>
<dbReference type="PATRIC" id="fig|1245471.3.peg.1923"/>
<dbReference type="RefSeq" id="WP_016491828.1">
    <property type="nucleotide sequence ID" value="NC_021499.1"/>
</dbReference>